<name>A0A0P6XQY2_9CHLR</name>
<dbReference type="InterPro" id="IPR013783">
    <property type="entry name" value="Ig-like_fold"/>
</dbReference>
<feature type="signal peptide" evidence="1">
    <location>
        <begin position="1"/>
        <end position="22"/>
    </location>
</feature>
<dbReference type="RefSeq" id="WP_062423254.1">
    <property type="nucleotide sequence ID" value="NZ_BBYA01000014.1"/>
</dbReference>
<dbReference type="PROSITE" id="PS51257">
    <property type="entry name" value="PROKAR_LIPOPROTEIN"/>
    <property type="match status" value="1"/>
</dbReference>
<dbReference type="Gene3D" id="2.60.40.10">
    <property type="entry name" value="Immunoglobulins"/>
    <property type="match status" value="1"/>
</dbReference>
<dbReference type="STRING" id="229920.ADM99_01255"/>
<sequence>MTLKKRLIGLNTLLILSLALTACGPQETPAPTIDANQLFTQAAVTVIAQLTQNAPTVTPTIPATNTPEATATLAALPTLAMLPTLAPMPTATSAAANSPDKALYVTQSPADNTSVKTGQVFNIIWRLRNVGTTTWNQNYQYRFYSAANKIPTSANGYNLTTTVAPNAEVELKVVATAPGTPGTYDTRWVLTNPEGVNFSSFDLTLNVVQGSSGSSSEATATGVPNACDTQELAGAPWVLDPGSSKDFTISGGQATVYFVANTTTNSGINIKASSYNNDVPVGQSVSAEHFGSPSKDPSSFTITVTGSASVKITKILYWAANNSCP</sequence>
<evidence type="ECO:0000313" key="3">
    <source>
        <dbReference type="EMBL" id="KPL74735.1"/>
    </source>
</evidence>
<keyword evidence="4" id="KW-1185">Reference proteome</keyword>
<accession>A0A0P6XQY2</accession>
<dbReference type="InterPro" id="IPR032350">
    <property type="entry name" value="Nbr1_FW"/>
</dbReference>
<reference evidence="3 4" key="1">
    <citation type="submission" date="2015-07" db="EMBL/GenBank/DDBJ databases">
        <title>Genome sequence of Leptolinea tardivitalis DSM 16556.</title>
        <authorList>
            <person name="Hemp J."/>
            <person name="Ward L.M."/>
            <person name="Pace L.A."/>
            <person name="Fischer W.W."/>
        </authorList>
    </citation>
    <scope>NUCLEOTIDE SEQUENCE [LARGE SCALE GENOMIC DNA]</scope>
    <source>
        <strain evidence="3 4">YMTK-2</strain>
    </source>
</reference>
<evidence type="ECO:0000259" key="2">
    <source>
        <dbReference type="Pfam" id="PF16158"/>
    </source>
</evidence>
<keyword evidence="1" id="KW-0732">Signal</keyword>
<dbReference type="OrthoDB" id="166828at2"/>
<proteinExistence type="predicted"/>
<feature type="chain" id="PRO_5006133179" description="Nbr1 FW domain-containing protein" evidence="1">
    <location>
        <begin position="23"/>
        <end position="325"/>
    </location>
</feature>
<gene>
    <name evidence="3" type="ORF">ADM99_01255</name>
</gene>
<dbReference type="Proteomes" id="UP000050430">
    <property type="component" value="Unassembled WGS sequence"/>
</dbReference>
<feature type="domain" description="Nbr1 FW" evidence="2">
    <location>
        <begin position="110"/>
        <end position="199"/>
    </location>
</feature>
<dbReference type="EMBL" id="LGCK01000002">
    <property type="protein sequence ID" value="KPL74735.1"/>
    <property type="molecule type" value="Genomic_DNA"/>
</dbReference>
<dbReference type="Pfam" id="PF16158">
    <property type="entry name" value="N_BRCA1_IG"/>
    <property type="match status" value="1"/>
</dbReference>
<protein>
    <recommendedName>
        <fullName evidence="2">Nbr1 FW domain-containing protein</fullName>
    </recommendedName>
</protein>
<dbReference type="CDD" id="cd14947">
    <property type="entry name" value="NBR1_like"/>
    <property type="match status" value="1"/>
</dbReference>
<evidence type="ECO:0000313" key="4">
    <source>
        <dbReference type="Proteomes" id="UP000050430"/>
    </source>
</evidence>
<comment type="caution">
    <text evidence="3">The sequence shown here is derived from an EMBL/GenBank/DDBJ whole genome shotgun (WGS) entry which is preliminary data.</text>
</comment>
<organism evidence="3 4">
    <name type="scientific">Leptolinea tardivitalis</name>
    <dbReference type="NCBI Taxonomy" id="229920"/>
    <lineage>
        <taxon>Bacteria</taxon>
        <taxon>Bacillati</taxon>
        <taxon>Chloroflexota</taxon>
        <taxon>Anaerolineae</taxon>
        <taxon>Anaerolineales</taxon>
        <taxon>Anaerolineaceae</taxon>
        <taxon>Leptolinea</taxon>
    </lineage>
</organism>
<dbReference type="AlphaFoldDB" id="A0A0P6XQY2"/>
<evidence type="ECO:0000256" key="1">
    <source>
        <dbReference type="SAM" id="SignalP"/>
    </source>
</evidence>